<sequence>MFDAVFGRSFNSAKCKTSLRLAVSRIKLLRNKRDIQLKQMKRELAQLLQTNQEPSARIRVEHIYREQNIMAAYEVIELFCELIVVRLPIIESQRQCPIDLREAVASLIFAAPRCSDVPELLQVRNLLSGKYGKEFVVAAAELRPDCGVNRLIIEKLSVRAPSGEVKLKLMKDIAEENNVGWDPSATESELLKAPEDLLEGPTRFLGASQMALDIPPEEPSVVESVVRQNQINDLEESTGAVFESNKVSTGEKQFIPFVLPVVGQSEPQVKQQPTSQTMNLQEQNDRHDEYSPLNSLHKEISFGSNDGEDATLSSSNRAERYKDVVAAARAAAESAERAAAAARAAAQLASQKFERTTPESSVDSGDDDDTGDIASDLETRYPDKRHSSDFDTFNKRSANGKPLFDEPEDGEEFRGVSSFPTENPFRRTFLDDDTSMGSQSVVPSSARIGKFDDQDGSTGAPAPQFDSDQTEARDAKTEEKFNGEDEPSTVRTTSINTRVHPKLPDYDELTARFEALRSKR</sequence>
<dbReference type="InterPro" id="IPR005061">
    <property type="entry name" value="Ist1"/>
</dbReference>
<proteinExistence type="inferred from homology"/>
<feature type="region of interest" description="Disordered" evidence="2">
    <location>
        <begin position="349"/>
        <end position="503"/>
    </location>
</feature>
<dbReference type="AlphaFoldDB" id="A0A9D4UC08"/>
<organism evidence="3 4">
    <name type="scientific">Adiantum capillus-veneris</name>
    <name type="common">Maidenhair fern</name>
    <dbReference type="NCBI Taxonomy" id="13818"/>
    <lineage>
        <taxon>Eukaryota</taxon>
        <taxon>Viridiplantae</taxon>
        <taxon>Streptophyta</taxon>
        <taxon>Embryophyta</taxon>
        <taxon>Tracheophyta</taxon>
        <taxon>Polypodiopsida</taxon>
        <taxon>Polypodiidae</taxon>
        <taxon>Polypodiales</taxon>
        <taxon>Pteridineae</taxon>
        <taxon>Pteridaceae</taxon>
        <taxon>Vittarioideae</taxon>
        <taxon>Adiantum</taxon>
    </lineage>
</organism>
<comment type="caution">
    <text evidence="3">The sequence shown here is derived from an EMBL/GenBank/DDBJ whole genome shotgun (WGS) entry which is preliminary data.</text>
</comment>
<evidence type="ECO:0000256" key="1">
    <source>
        <dbReference type="ARBA" id="ARBA00005536"/>
    </source>
</evidence>
<dbReference type="InterPro" id="IPR042277">
    <property type="entry name" value="IST1-like"/>
</dbReference>
<dbReference type="FunFam" id="1.20.1260.60:FF:000003">
    <property type="entry name" value="IST1-like protein isoform A"/>
    <property type="match status" value="1"/>
</dbReference>
<feature type="compositionally biased region" description="Basic and acidic residues" evidence="2">
    <location>
        <begin position="470"/>
        <end position="483"/>
    </location>
</feature>
<dbReference type="GO" id="GO:0015031">
    <property type="term" value="P:protein transport"/>
    <property type="evidence" value="ECO:0007669"/>
    <property type="project" value="InterPro"/>
</dbReference>
<dbReference type="Proteomes" id="UP000886520">
    <property type="component" value="Chromosome 20"/>
</dbReference>
<comment type="similarity">
    <text evidence="1">Belongs to the IST1 family.</text>
</comment>
<protein>
    <recommendedName>
        <fullName evidence="5">IST1-like protein</fullName>
    </recommendedName>
</protein>
<dbReference type="PANTHER" id="PTHR12161">
    <property type="entry name" value="IST1 FAMILY MEMBER"/>
    <property type="match status" value="1"/>
</dbReference>
<dbReference type="EMBL" id="JABFUD020000020">
    <property type="protein sequence ID" value="KAI5064424.1"/>
    <property type="molecule type" value="Genomic_DNA"/>
</dbReference>
<feature type="compositionally biased region" description="Basic and acidic residues" evidence="2">
    <location>
        <begin position="377"/>
        <end position="394"/>
    </location>
</feature>
<name>A0A9D4UC08_ADICA</name>
<dbReference type="PANTHER" id="PTHR12161:SF5">
    <property type="entry name" value="IST1 HOMOLOG"/>
    <property type="match status" value="1"/>
</dbReference>
<dbReference type="Pfam" id="PF03398">
    <property type="entry name" value="Ist1"/>
    <property type="match status" value="1"/>
</dbReference>
<evidence type="ECO:0008006" key="5">
    <source>
        <dbReference type="Google" id="ProtNLM"/>
    </source>
</evidence>
<reference evidence="3" key="1">
    <citation type="submission" date="2021-01" db="EMBL/GenBank/DDBJ databases">
        <title>Adiantum capillus-veneris genome.</title>
        <authorList>
            <person name="Fang Y."/>
            <person name="Liao Q."/>
        </authorList>
    </citation>
    <scope>NUCLEOTIDE SEQUENCE</scope>
    <source>
        <strain evidence="3">H3</strain>
        <tissue evidence="3">Leaf</tissue>
    </source>
</reference>
<keyword evidence="4" id="KW-1185">Reference proteome</keyword>
<evidence type="ECO:0000256" key="2">
    <source>
        <dbReference type="SAM" id="MobiDB-lite"/>
    </source>
</evidence>
<evidence type="ECO:0000313" key="4">
    <source>
        <dbReference type="Proteomes" id="UP000886520"/>
    </source>
</evidence>
<gene>
    <name evidence="3" type="ORF">GOP47_0021094</name>
</gene>
<dbReference type="OrthoDB" id="29853at2759"/>
<evidence type="ECO:0000313" key="3">
    <source>
        <dbReference type="EMBL" id="KAI5064424.1"/>
    </source>
</evidence>
<accession>A0A9D4UC08</accession>
<dbReference type="Gene3D" id="1.20.1260.60">
    <property type="entry name" value="Vacuolar protein sorting-associated protein Ist1"/>
    <property type="match status" value="1"/>
</dbReference>